<dbReference type="GO" id="GO:0043235">
    <property type="term" value="C:receptor complex"/>
    <property type="evidence" value="ECO:0007669"/>
    <property type="project" value="TreeGrafter"/>
</dbReference>
<keyword evidence="11" id="KW-1185">Reference proteome</keyword>
<comment type="subcellular location">
    <subcellularLocation>
        <location evidence="1">Endomembrane system</location>
    </subcellularLocation>
</comment>
<keyword evidence="5" id="KW-0067">ATP-binding</keyword>
<evidence type="ECO:0000259" key="9">
    <source>
        <dbReference type="PROSITE" id="PS50011"/>
    </source>
</evidence>
<dbReference type="Gene3D" id="1.10.510.10">
    <property type="entry name" value="Transferase(Phosphotransferase) domain 1"/>
    <property type="match status" value="1"/>
</dbReference>
<dbReference type="InterPro" id="IPR000719">
    <property type="entry name" value="Prot_kinase_dom"/>
</dbReference>
<proteinExistence type="predicted"/>
<dbReference type="PROSITE" id="PS00109">
    <property type="entry name" value="PROTEIN_KINASE_TYR"/>
    <property type="match status" value="1"/>
</dbReference>
<dbReference type="InterPro" id="IPR011009">
    <property type="entry name" value="Kinase-like_dom_sf"/>
</dbReference>
<gene>
    <name evidence="10" type="ORF">GBAR_LOCUS9786</name>
</gene>
<sequence>MAMLATRVDEMSQNSEESVTVYIAVSVVLASLTSIAIIVSVITIYCKQRHQRNNGSSHTEADGDDHCYIESGKGRMNEELSDLMQRMSELKLLVPEGCISTQKIVGEETSSMLLSTCLQISRGMQYLAERKFIHRDLAARNCMIDLNNVIKVADFGLSEKIYSSKSYFRIEVAGQGGVKLPVKWMAIESLNDDIFSEKTDVWSFGVTCWEVFTLGKGPYPGVDPFSLLRHLERGERLVKPANVACSEEM</sequence>
<keyword evidence="3" id="KW-0547">Nucleotide-binding</keyword>
<dbReference type="GO" id="GO:0048468">
    <property type="term" value="P:cell development"/>
    <property type="evidence" value="ECO:0007669"/>
    <property type="project" value="UniProtKB-ARBA"/>
</dbReference>
<dbReference type="PANTHER" id="PTHR24416">
    <property type="entry name" value="TYROSINE-PROTEIN KINASE RECEPTOR"/>
    <property type="match status" value="1"/>
</dbReference>
<dbReference type="GO" id="GO:0007169">
    <property type="term" value="P:cell surface receptor protein tyrosine kinase signaling pathway"/>
    <property type="evidence" value="ECO:0007669"/>
    <property type="project" value="TreeGrafter"/>
</dbReference>
<dbReference type="PROSITE" id="PS50011">
    <property type="entry name" value="PROTEIN_KINASE_DOM"/>
    <property type="match status" value="1"/>
</dbReference>
<dbReference type="InterPro" id="IPR008266">
    <property type="entry name" value="Tyr_kinase_AS"/>
</dbReference>
<keyword evidence="6 8" id="KW-0472">Membrane</keyword>
<dbReference type="InterPro" id="IPR020635">
    <property type="entry name" value="Tyr_kinase_cat_dom"/>
</dbReference>
<dbReference type="GO" id="GO:0050793">
    <property type="term" value="P:regulation of developmental process"/>
    <property type="evidence" value="ECO:0007669"/>
    <property type="project" value="UniProtKB-ARBA"/>
</dbReference>
<keyword evidence="2" id="KW-0808">Transferase</keyword>
<evidence type="ECO:0000256" key="1">
    <source>
        <dbReference type="ARBA" id="ARBA00004308"/>
    </source>
</evidence>
<dbReference type="FunFam" id="1.10.510.10:FF:001512">
    <property type="entry name" value="Receptor tyrosine-protein kinase erbB-2"/>
    <property type="match status" value="1"/>
</dbReference>
<keyword evidence="7" id="KW-0829">Tyrosine-protein kinase</keyword>
<accession>A0AA35RSP1</accession>
<dbReference type="GO" id="GO:0016477">
    <property type="term" value="P:cell migration"/>
    <property type="evidence" value="ECO:0007669"/>
    <property type="project" value="TreeGrafter"/>
</dbReference>
<evidence type="ECO:0000256" key="2">
    <source>
        <dbReference type="ARBA" id="ARBA00022679"/>
    </source>
</evidence>
<reference evidence="10" key="1">
    <citation type="submission" date="2023-03" db="EMBL/GenBank/DDBJ databases">
        <authorList>
            <person name="Steffen K."/>
            <person name="Cardenas P."/>
        </authorList>
    </citation>
    <scope>NUCLEOTIDE SEQUENCE</scope>
</reference>
<dbReference type="AlphaFoldDB" id="A0AA35RSP1"/>
<dbReference type="GO" id="GO:0005524">
    <property type="term" value="F:ATP binding"/>
    <property type="evidence" value="ECO:0007669"/>
    <property type="project" value="UniProtKB-KW"/>
</dbReference>
<dbReference type="GO" id="GO:0005886">
    <property type="term" value="C:plasma membrane"/>
    <property type="evidence" value="ECO:0007669"/>
    <property type="project" value="TreeGrafter"/>
</dbReference>
<keyword evidence="8" id="KW-1133">Transmembrane helix</keyword>
<evidence type="ECO:0000256" key="3">
    <source>
        <dbReference type="ARBA" id="ARBA00022741"/>
    </source>
</evidence>
<dbReference type="GO" id="GO:0012505">
    <property type="term" value="C:endomembrane system"/>
    <property type="evidence" value="ECO:0007669"/>
    <property type="project" value="UniProtKB-SubCell"/>
</dbReference>
<dbReference type="Proteomes" id="UP001174909">
    <property type="component" value="Unassembled WGS sequence"/>
</dbReference>
<dbReference type="SMART" id="SM00219">
    <property type="entry name" value="TyrKc"/>
    <property type="match status" value="1"/>
</dbReference>
<dbReference type="PANTHER" id="PTHR24416:SF564">
    <property type="entry name" value="MACROPHAGE-STIMULATING PROTEIN RECEPTOR"/>
    <property type="match status" value="1"/>
</dbReference>
<evidence type="ECO:0000256" key="8">
    <source>
        <dbReference type="SAM" id="Phobius"/>
    </source>
</evidence>
<evidence type="ECO:0000256" key="4">
    <source>
        <dbReference type="ARBA" id="ARBA00022777"/>
    </source>
</evidence>
<dbReference type="PRINTS" id="PR00109">
    <property type="entry name" value="TYRKINASE"/>
</dbReference>
<organism evidence="10 11">
    <name type="scientific">Geodia barretti</name>
    <name type="common">Barrett's horny sponge</name>
    <dbReference type="NCBI Taxonomy" id="519541"/>
    <lineage>
        <taxon>Eukaryota</taxon>
        <taxon>Metazoa</taxon>
        <taxon>Porifera</taxon>
        <taxon>Demospongiae</taxon>
        <taxon>Heteroscleromorpha</taxon>
        <taxon>Tetractinellida</taxon>
        <taxon>Astrophorina</taxon>
        <taxon>Geodiidae</taxon>
        <taxon>Geodia</taxon>
    </lineage>
</organism>
<evidence type="ECO:0000313" key="10">
    <source>
        <dbReference type="EMBL" id="CAI8015841.1"/>
    </source>
</evidence>
<feature type="transmembrane region" description="Helical" evidence="8">
    <location>
        <begin position="20"/>
        <end position="46"/>
    </location>
</feature>
<feature type="domain" description="Protein kinase" evidence="9">
    <location>
        <begin position="1"/>
        <end position="249"/>
    </location>
</feature>
<comment type="caution">
    <text evidence="10">The sequence shown here is derived from an EMBL/GenBank/DDBJ whole genome shotgun (WGS) entry which is preliminary data.</text>
</comment>
<dbReference type="GO" id="GO:0004714">
    <property type="term" value="F:transmembrane receptor protein tyrosine kinase activity"/>
    <property type="evidence" value="ECO:0007669"/>
    <property type="project" value="TreeGrafter"/>
</dbReference>
<dbReference type="EMBL" id="CASHTH010001467">
    <property type="protein sequence ID" value="CAI8015841.1"/>
    <property type="molecule type" value="Genomic_DNA"/>
</dbReference>
<evidence type="ECO:0000313" key="11">
    <source>
        <dbReference type="Proteomes" id="UP001174909"/>
    </source>
</evidence>
<name>A0AA35RSP1_GEOBA</name>
<evidence type="ECO:0000256" key="7">
    <source>
        <dbReference type="ARBA" id="ARBA00023137"/>
    </source>
</evidence>
<dbReference type="InterPro" id="IPR050122">
    <property type="entry name" value="RTK"/>
</dbReference>
<evidence type="ECO:0000256" key="6">
    <source>
        <dbReference type="ARBA" id="ARBA00023136"/>
    </source>
</evidence>
<dbReference type="GO" id="GO:0006909">
    <property type="term" value="P:phagocytosis"/>
    <property type="evidence" value="ECO:0007669"/>
    <property type="project" value="TreeGrafter"/>
</dbReference>
<evidence type="ECO:0000256" key="5">
    <source>
        <dbReference type="ARBA" id="ARBA00022840"/>
    </source>
</evidence>
<dbReference type="SUPFAM" id="SSF56112">
    <property type="entry name" value="Protein kinase-like (PK-like)"/>
    <property type="match status" value="1"/>
</dbReference>
<keyword evidence="4 10" id="KW-0418">Kinase</keyword>
<dbReference type="Pfam" id="PF07714">
    <property type="entry name" value="PK_Tyr_Ser-Thr"/>
    <property type="match status" value="1"/>
</dbReference>
<dbReference type="InterPro" id="IPR001245">
    <property type="entry name" value="Ser-Thr/Tyr_kinase_cat_dom"/>
</dbReference>
<protein>
    <submittedName>
        <fullName evidence="10">Tyrosine-protein kinase transforming protein SEA</fullName>
    </submittedName>
</protein>
<keyword evidence="8" id="KW-0812">Transmembrane</keyword>